<reference evidence="1 2" key="1">
    <citation type="journal article" date="2019" name="Int. J. Syst. Evol. Microbiol.">
        <title>The Global Catalogue of Microorganisms (GCM) 10K type strain sequencing project: providing services to taxonomists for standard genome sequencing and annotation.</title>
        <authorList>
            <consortium name="The Broad Institute Genomics Platform"/>
            <consortium name="The Broad Institute Genome Sequencing Center for Infectious Disease"/>
            <person name="Wu L."/>
            <person name="Ma J."/>
        </authorList>
    </citation>
    <scope>NUCLEOTIDE SEQUENCE [LARGE SCALE GENOMIC DNA]</scope>
    <source>
        <strain evidence="1 2">XZGYJ-43</strain>
    </source>
</reference>
<gene>
    <name evidence="1" type="ORF">ACFQJ9_02740</name>
</gene>
<comment type="caution">
    <text evidence="1">The sequence shown here is derived from an EMBL/GenBank/DDBJ whole genome shotgun (WGS) entry which is preliminary data.</text>
</comment>
<dbReference type="RefSeq" id="WP_382216136.1">
    <property type="nucleotide sequence ID" value="NZ_JBHTAR010000004.1"/>
</dbReference>
<proteinExistence type="predicted"/>
<dbReference type="EMBL" id="JBHTAR010000004">
    <property type="protein sequence ID" value="MFC7198384.1"/>
    <property type="molecule type" value="Genomic_DNA"/>
</dbReference>
<sequence length="207" mass="23970">MTAPNAHYAITDDGIRLLEEICDVWNKGPDALRTHLEREGLQPFTGGSRGREIIPFPDRYVTEFYFDDWAHETFYVAKICGSPNRQNYREVTIWNQAYGGSDADLFAPVDVWDNDYRWIIMKRVTPVSPISGDLAYAQNGQQYYVDEDAPDRIEDWLAEEGWQVEDAPENIGFHEEQEYMCLFDYGGVHPINGEITYPEVFHNTDDE</sequence>
<keyword evidence="2" id="KW-1185">Reference proteome</keyword>
<name>A0ABD5YXC1_9EURY</name>
<evidence type="ECO:0000313" key="2">
    <source>
        <dbReference type="Proteomes" id="UP001596447"/>
    </source>
</evidence>
<dbReference type="Proteomes" id="UP001596447">
    <property type="component" value="Unassembled WGS sequence"/>
</dbReference>
<organism evidence="1 2">
    <name type="scientific">Halospeciosus flavus</name>
    <dbReference type="NCBI Taxonomy" id="3032283"/>
    <lineage>
        <taxon>Archaea</taxon>
        <taxon>Methanobacteriati</taxon>
        <taxon>Methanobacteriota</taxon>
        <taxon>Stenosarchaea group</taxon>
        <taxon>Halobacteria</taxon>
        <taxon>Halobacteriales</taxon>
        <taxon>Halobacteriaceae</taxon>
        <taxon>Halospeciosus</taxon>
    </lineage>
</organism>
<protein>
    <submittedName>
        <fullName evidence="1">Uncharacterized protein</fullName>
    </submittedName>
</protein>
<dbReference type="AlphaFoldDB" id="A0ABD5YXC1"/>
<evidence type="ECO:0000313" key="1">
    <source>
        <dbReference type="EMBL" id="MFC7198384.1"/>
    </source>
</evidence>
<accession>A0ABD5YXC1</accession>